<dbReference type="PATRIC" id="fig|1088721.3.peg.3111"/>
<gene>
    <name evidence="1" type="ORF">NSU_3155</name>
</gene>
<accession>G6EFN4</accession>
<keyword evidence="2" id="KW-1185">Reference proteome</keyword>
<dbReference type="AlphaFoldDB" id="G6EFN4"/>
<dbReference type="Proteomes" id="UP000004030">
    <property type="component" value="Unassembled WGS sequence"/>
</dbReference>
<name>G6EFN4_9SPHN</name>
<sequence>MSALLQCRKTVVMIEDVRHDGGPVLAAPLRKGAAAAVVNNPYAGRYVEDLIEWMESLRPLGLELAERLLDALGFQAADVQAFGKGAIVGVNGEIEHAAVWHAPGGHGMRQLLDARGFVTSGQIIGTIGAHLHIPLASVHSPWVRSHFDGVDITISDAPKPDELVFAVAMSNGGRPHARIGGLSFAEAADGQGPKF</sequence>
<comment type="caution">
    <text evidence="1">The sequence shown here is derived from an EMBL/GenBank/DDBJ whole genome shotgun (WGS) entry which is preliminary data.</text>
</comment>
<dbReference type="eggNOG" id="ENOG502Z8E3">
    <property type="taxonomic scope" value="Bacteria"/>
</dbReference>
<dbReference type="Pfam" id="PF06684">
    <property type="entry name" value="AA_synth"/>
    <property type="match status" value="1"/>
</dbReference>
<evidence type="ECO:0000313" key="1">
    <source>
        <dbReference type="EMBL" id="EHJ59905.1"/>
    </source>
</evidence>
<dbReference type="InterPro" id="IPR009569">
    <property type="entry name" value="AA_synth_put"/>
</dbReference>
<dbReference type="SUPFAM" id="SSF160519">
    <property type="entry name" value="BB2672-like"/>
    <property type="match status" value="1"/>
</dbReference>
<dbReference type="InterPro" id="IPR035936">
    <property type="entry name" value="BB2672"/>
</dbReference>
<proteinExistence type="predicted"/>
<dbReference type="Gene3D" id="3.30.1330.110">
    <property type="entry name" value="BB2672"/>
    <property type="match status" value="1"/>
</dbReference>
<organism evidence="1 2">
    <name type="scientific">Novosphingobium pentaromativorans US6-1</name>
    <dbReference type="NCBI Taxonomy" id="1088721"/>
    <lineage>
        <taxon>Bacteria</taxon>
        <taxon>Pseudomonadati</taxon>
        <taxon>Pseudomonadota</taxon>
        <taxon>Alphaproteobacteria</taxon>
        <taxon>Sphingomonadales</taxon>
        <taxon>Sphingomonadaceae</taxon>
        <taxon>Novosphingobium</taxon>
    </lineage>
</organism>
<dbReference type="RefSeq" id="WP_007014063.1">
    <property type="nucleotide sequence ID" value="NZ_AGFM01000051.1"/>
</dbReference>
<reference evidence="1 2" key="1">
    <citation type="journal article" date="2012" name="J. Bacteriol.">
        <title>Genome sequence of benzo(a)pyrene-degrading bacterium Novosphingobium pentaromativorans US6-1.</title>
        <authorList>
            <person name="Luo Y.R."/>
            <person name="Kang S.G."/>
            <person name="Kim S.J."/>
            <person name="Kim M.R."/>
            <person name="Li N."/>
            <person name="Lee J.H."/>
            <person name="Kwon K.K."/>
        </authorList>
    </citation>
    <scope>NUCLEOTIDE SEQUENCE [LARGE SCALE GENOMIC DNA]</scope>
    <source>
        <strain evidence="1 2">US6-1</strain>
    </source>
</reference>
<protein>
    <recommendedName>
        <fullName evidence="3">Amino acid synthesis family protein</fullName>
    </recommendedName>
</protein>
<evidence type="ECO:0008006" key="3">
    <source>
        <dbReference type="Google" id="ProtNLM"/>
    </source>
</evidence>
<evidence type="ECO:0000313" key="2">
    <source>
        <dbReference type="Proteomes" id="UP000004030"/>
    </source>
</evidence>
<dbReference type="EMBL" id="AGFM01000051">
    <property type="protein sequence ID" value="EHJ59905.1"/>
    <property type="molecule type" value="Genomic_DNA"/>
</dbReference>